<dbReference type="STRING" id="27349.A0A0L6V6Y8"/>
<feature type="region of interest" description="Disordered" evidence="1">
    <location>
        <begin position="1"/>
        <end position="26"/>
    </location>
</feature>
<evidence type="ECO:0000313" key="6">
    <source>
        <dbReference type="Proteomes" id="UP000037035"/>
    </source>
</evidence>
<evidence type="ECO:0000259" key="3">
    <source>
        <dbReference type="Pfam" id="PF23190"/>
    </source>
</evidence>
<accession>A0A0L6V6Y8</accession>
<evidence type="ECO:0000313" key="5">
    <source>
        <dbReference type="EMBL" id="KNZ55870.1"/>
    </source>
</evidence>
<dbReference type="InterPro" id="IPR052971">
    <property type="entry name" value="TRP_calcium_channel"/>
</dbReference>
<feature type="transmembrane region" description="Helical" evidence="2">
    <location>
        <begin position="466"/>
        <end position="485"/>
    </location>
</feature>
<dbReference type="InterPro" id="IPR056336">
    <property type="entry name" value="YVC1_C"/>
</dbReference>
<keyword evidence="2" id="KW-1133">Transmembrane helix</keyword>
<feature type="transmembrane region" description="Helical" evidence="2">
    <location>
        <begin position="427"/>
        <end position="446"/>
    </location>
</feature>
<keyword evidence="2" id="KW-0812">Transmembrane</keyword>
<feature type="domain" description="YVC1 N-terminal linker helical" evidence="3">
    <location>
        <begin position="196"/>
        <end position="265"/>
    </location>
</feature>
<organism evidence="5 6">
    <name type="scientific">Puccinia sorghi</name>
    <dbReference type="NCBI Taxonomy" id="27349"/>
    <lineage>
        <taxon>Eukaryota</taxon>
        <taxon>Fungi</taxon>
        <taxon>Dikarya</taxon>
        <taxon>Basidiomycota</taxon>
        <taxon>Pucciniomycotina</taxon>
        <taxon>Pucciniomycetes</taxon>
        <taxon>Pucciniales</taxon>
        <taxon>Pucciniaceae</taxon>
        <taxon>Puccinia</taxon>
    </lineage>
</organism>
<evidence type="ECO:0000259" key="4">
    <source>
        <dbReference type="Pfam" id="PF23317"/>
    </source>
</evidence>
<dbReference type="PANTHER" id="PTHR35859:SF1">
    <property type="entry name" value="NONSELECTIVE CATION CHANNEL PROTEIN"/>
    <property type="match status" value="1"/>
</dbReference>
<feature type="transmembrane region" description="Helical" evidence="2">
    <location>
        <begin position="398"/>
        <end position="420"/>
    </location>
</feature>
<feature type="compositionally biased region" description="Basic and acidic residues" evidence="1">
    <location>
        <begin position="874"/>
        <end position="886"/>
    </location>
</feature>
<feature type="region of interest" description="Disordered" evidence="1">
    <location>
        <begin position="1029"/>
        <end position="1062"/>
    </location>
</feature>
<feature type="compositionally biased region" description="Polar residues" evidence="1">
    <location>
        <begin position="779"/>
        <end position="789"/>
    </location>
</feature>
<feature type="compositionally biased region" description="Low complexity" evidence="1">
    <location>
        <begin position="935"/>
        <end position="956"/>
    </location>
</feature>
<feature type="compositionally biased region" description="Basic and acidic residues" evidence="1">
    <location>
        <begin position="957"/>
        <end position="966"/>
    </location>
</feature>
<name>A0A0L6V6Y8_9BASI</name>
<feature type="compositionally biased region" description="Polar residues" evidence="1">
    <location>
        <begin position="1052"/>
        <end position="1062"/>
    </location>
</feature>
<evidence type="ECO:0000256" key="1">
    <source>
        <dbReference type="SAM" id="MobiDB-lite"/>
    </source>
</evidence>
<keyword evidence="2" id="KW-0472">Membrane</keyword>
<evidence type="ECO:0000256" key="2">
    <source>
        <dbReference type="SAM" id="Phobius"/>
    </source>
</evidence>
<dbReference type="VEuPathDB" id="FungiDB:VP01_255g9"/>
<dbReference type="InterPro" id="IPR056337">
    <property type="entry name" value="LHD_YVC1"/>
</dbReference>
<proteinExistence type="predicted"/>
<dbReference type="AlphaFoldDB" id="A0A0L6V6Y8"/>
<feature type="transmembrane region" description="Helical" evidence="2">
    <location>
        <begin position="497"/>
        <end position="517"/>
    </location>
</feature>
<dbReference type="OrthoDB" id="2502670at2759"/>
<feature type="compositionally biased region" description="Acidic residues" evidence="1">
    <location>
        <begin position="967"/>
        <end position="979"/>
    </location>
</feature>
<dbReference type="EMBL" id="LAVV01007457">
    <property type="protein sequence ID" value="KNZ55870.1"/>
    <property type="molecule type" value="Genomic_DNA"/>
</dbReference>
<feature type="compositionally biased region" description="Low complexity" evidence="1">
    <location>
        <begin position="861"/>
        <end position="872"/>
    </location>
</feature>
<keyword evidence="6" id="KW-1185">Reference proteome</keyword>
<feature type="transmembrane region" description="Helical" evidence="2">
    <location>
        <begin position="578"/>
        <end position="597"/>
    </location>
</feature>
<dbReference type="Proteomes" id="UP000037035">
    <property type="component" value="Unassembled WGS sequence"/>
</dbReference>
<comment type="caution">
    <text evidence="5">The sequence shown here is derived from an EMBL/GenBank/DDBJ whole genome shotgun (WGS) entry which is preliminary data.</text>
</comment>
<gene>
    <name evidence="5" type="ORF">VP01_255g9</name>
</gene>
<evidence type="ECO:0008006" key="7">
    <source>
        <dbReference type="Google" id="ProtNLM"/>
    </source>
</evidence>
<dbReference type="Pfam" id="PF23190">
    <property type="entry name" value="LHD_TRPY1"/>
    <property type="match status" value="2"/>
</dbReference>
<feature type="region of interest" description="Disordered" evidence="1">
    <location>
        <begin position="704"/>
        <end position="791"/>
    </location>
</feature>
<dbReference type="Pfam" id="PF23317">
    <property type="entry name" value="YVC1_C"/>
    <property type="match status" value="1"/>
</dbReference>
<feature type="compositionally biased region" description="Low complexity" evidence="1">
    <location>
        <begin position="1029"/>
        <end position="1040"/>
    </location>
</feature>
<feature type="domain" description="YVC1 N-terminal linker helical" evidence="3">
    <location>
        <begin position="34"/>
        <end position="134"/>
    </location>
</feature>
<dbReference type="PANTHER" id="PTHR35859">
    <property type="entry name" value="NONSELECTIVE CATION CHANNEL PROTEIN"/>
    <property type="match status" value="1"/>
</dbReference>
<feature type="region of interest" description="Disordered" evidence="1">
    <location>
        <begin position="832"/>
        <end position="993"/>
    </location>
</feature>
<reference evidence="5 6" key="1">
    <citation type="submission" date="2015-08" db="EMBL/GenBank/DDBJ databases">
        <title>Next Generation Sequencing and Analysis of the Genome of Puccinia sorghi L Schw, the Causal Agent of Maize Common Rust.</title>
        <authorList>
            <person name="Rochi L."/>
            <person name="Burguener G."/>
            <person name="Darino M."/>
            <person name="Turjanski A."/>
            <person name="Kreff E."/>
            <person name="Dieguez M.J."/>
            <person name="Sacco F."/>
        </authorList>
    </citation>
    <scope>NUCLEOTIDE SEQUENCE [LARGE SCALE GENOMIC DNA]</scope>
    <source>
        <strain evidence="5 6">RO10H11247</strain>
    </source>
</reference>
<feature type="domain" description="Calcium channel YVC1-like C-terminal transmembrane" evidence="4">
    <location>
        <begin position="298"/>
        <end position="601"/>
    </location>
</feature>
<sequence length="1062" mass="117137">MNLSETTPLLSSARTQTGNTQNYNSNNHKDLGIHQLVHRIRFDLLTLIGQCYTPLSTEQLTSPAITFSITRPLEVSYFNLENPAIIFALLVNRVQFITDSTHALTLHSVNATRASLCEILATNILRRVHESDLLKNSFAIPPASKSKSIHHKAAHQTRHTVNQKLTPAEEEECLLKSANVLATAFSLFEGAPTQVISFLEADWGTSDAKKVLSRQSNALEMAIVSEAKQFIRSPACQRVIDAIWTGKIVYTSTALVDIVSDRYKHRPVSLYNPRNAPLLNHYRLTVPRNRAALEYFHYAILIISYVATLQTRQLSEMNGIEIWFNVFTVGFAADKLGSILEHGWLVFIANLWNGFDAAFILGHAVYLALRITGLVYQSHYQLKSHWLNEQSHQVLSCLAILIFPRLAFITLSDNILILSLRSMLSDFVFLMLLGAWCFLGFGYSLYSLQRGKAEFGEKSPYSLGEIAIWMVYIFFGLDATGISNAHEFHSILGPAIFIIYACLSNTLLVTVLVSILSKIFSDISNDSIAETLYRKAVLTFEGVKSDALFSFQPPFNIPAMMILIPLKPFLTPRKFHTVVVFLCRMFGCPVLLTISFFERYVVGPFDKDRNSVGNSLKLTVANSLGGLALSHFNVIMKGNGSPPSSGRRLTTMSKMSSRISRNLRKFGGLAVINACFDYDPYPPSRNEAEAQLTEDQLAVLRGREVSVDRVPQQPSELDNNTVRRKADRIQQSSSKAGEDSGKSVLEVSDLENGTRGTIKPAASTAGPPEDVSGHPKTRMNPSLSSSTGYNPIGVAPQRELTTLEKLFLSHAGIVSTFVGPVPVDTSETTGAATVMPAAATPPTPIASRLGGGGDSAGPNRDGTGSDDSNSSTIEEDRSRPTSERLACRPVSRPSTVYLDPPRTSLGGNHKPASIIQDEFEEDRLERRRHRRQRNRQLNSSPSSLSALHLAARSSSHSLHDDHHTPSEEDENDYEDDDDNQLAGHHSRGKKPRDRLVLVSMHDLENLLQSHFDKLESKIRISLAEHITVASAASSSANRSPSFPPPPHLALSRSGSGSTDQRS</sequence>
<protein>
    <recommendedName>
        <fullName evidence="7">Ion transport domain-containing protein</fullName>
    </recommendedName>
</protein>